<accession>A0A1W1UX96</accession>
<sequence>MSKMSNILLIHDQPTEVLHLCLMFEALDFPAVLNVVATPMEALNLLKHDGCGWKSPQPDLVLVHLGLSKGVGEGLLDLLLQNFPHLLIGAVIPYGMSMQNTRGQLHLSAPVTQKDLQGFLTVLQGQQQLGA</sequence>
<keyword evidence="2" id="KW-1185">Reference proteome</keyword>
<evidence type="ECO:0000313" key="1">
    <source>
        <dbReference type="EMBL" id="SMB85639.1"/>
    </source>
</evidence>
<organism evidence="1 2">
    <name type="scientific">Deinococcus hopiensis KR-140</name>
    <dbReference type="NCBI Taxonomy" id="695939"/>
    <lineage>
        <taxon>Bacteria</taxon>
        <taxon>Thermotogati</taxon>
        <taxon>Deinococcota</taxon>
        <taxon>Deinococci</taxon>
        <taxon>Deinococcales</taxon>
        <taxon>Deinococcaceae</taxon>
        <taxon>Deinococcus</taxon>
    </lineage>
</organism>
<protein>
    <recommendedName>
        <fullName evidence="3">Response regulatory domain-containing protein</fullName>
    </recommendedName>
</protein>
<evidence type="ECO:0008006" key="3">
    <source>
        <dbReference type="Google" id="ProtNLM"/>
    </source>
</evidence>
<proteinExistence type="predicted"/>
<name>A0A1W1UX96_9DEIO</name>
<dbReference type="SUPFAM" id="SSF52172">
    <property type="entry name" value="CheY-like"/>
    <property type="match status" value="1"/>
</dbReference>
<dbReference type="EMBL" id="FWWU01000008">
    <property type="protein sequence ID" value="SMB85639.1"/>
    <property type="molecule type" value="Genomic_DNA"/>
</dbReference>
<gene>
    <name evidence="1" type="ORF">SAMN00790413_03487</name>
</gene>
<dbReference type="Proteomes" id="UP000192582">
    <property type="component" value="Unassembled WGS sequence"/>
</dbReference>
<reference evidence="1 2" key="1">
    <citation type="submission" date="2017-04" db="EMBL/GenBank/DDBJ databases">
        <authorList>
            <person name="Afonso C.L."/>
            <person name="Miller P.J."/>
            <person name="Scott M.A."/>
            <person name="Spackman E."/>
            <person name="Goraichik I."/>
            <person name="Dimitrov K.M."/>
            <person name="Suarez D.L."/>
            <person name="Swayne D.E."/>
        </authorList>
    </citation>
    <scope>NUCLEOTIDE SEQUENCE [LARGE SCALE GENOMIC DNA]</scope>
    <source>
        <strain evidence="1 2">KR-140</strain>
    </source>
</reference>
<dbReference type="AlphaFoldDB" id="A0A1W1UX96"/>
<dbReference type="InterPro" id="IPR011006">
    <property type="entry name" value="CheY-like_superfamily"/>
</dbReference>
<dbReference type="STRING" id="695939.SAMN00790413_03487"/>
<evidence type="ECO:0000313" key="2">
    <source>
        <dbReference type="Proteomes" id="UP000192582"/>
    </source>
</evidence>